<evidence type="ECO:0000313" key="1">
    <source>
        <dbReference type="EMBL" id="VDN21998.1"/>
    </source>
</evidence>
<dbReference type="WBParaSite" id="GPUH_0001330901-mRNA-1">
    <property type="protein sequence ID" value="GPUH_0001330901-mRNA-1"/>
    <property type="gene ID" value="GPUH_0001330901"/>
</dbReference>
<evidence type="ECO:0000313" key="2">
    <source>
        <dbReference type="Proteomes" id="UP000271098"/>
    </source>
</evidence>
<dbReference type="EMBL" id="UYRT01080086">
    <property type="protein sequence ID" value="VDN21998.1"/>
    <property type="molecule type" value="Genomic_DNA"/>
</dbReference>
<reference evidence="1 2" key="2">
    <citation type="submission" date="2018-11" db="EMBL/GenBank/DDBJ databases">
        <authorList>
            <consortium name="Pathogen Informatics"/>
        </authorList>
    </citation>
    <scope>NUCLEOTIDE SEQUENCE [LARGE SCALE GENOMIC DNA]</scope>
</reference>
<organism evidence="3">
    <name type="scientific">Gongylonema pulchrum</name>
    <dbReference type="NCBI Taxonomy" id="637853"/>
    <lineage>
        <taxon>Eukaryota</taxon>
        <taxon>Metazoa</taxon>
        <taxon>Ecdysozoa</taxon>
        <taxon>Nematoda</taxon>
        <taxon>Chromadorea</taxon>
        <taxon>Rhabditida</taxon>
        <taxon>Spirurina</taxon>
        <taxon>Spiruromorpha</taxon>
        <taxon>Spiruroidea</taxon>
        <taxon>Gongylonematidae</taxon>
        <taxon>Gongylonema</taxon>
    </lineage>
</organism>
<evidence type="ECO:0000313" key="3">
    <source>
        <dbReference type="WBParaSite" id="GPUH_0001330901-mRNA-1"/>
    </source>
</evidence>
<sequence length="89" mass="10643">MKISDDTFSQRTRLRQFELVVEKKSLFVNAHYLAELSPYFRMLCFGDSFRSVTFIYRRKILTFGSYSKSQSRLIFCTLKLRLLRSDEVI</sequence>
<accession>A0A183DX53</accession>
<keyword evidence="2" id="KW-1185">Reference proteome</keyword>
<dbReference type="AlphaFoldDB" id="A0A183DX53"/>
<proteinExistence type="predicted"/>
<protein>
    <submittedName>
        <fullName evidence="3">HTH LytTR-type domain-containing protein</fullName>
    </submittedName>
</protein>
<gene>
    <name evidence="1" type="ORF">GPUH_LOCUS13294</name>
</gene>
<dbReference type="Proteomes" id="UP000271098">
    <property type="component" value="Unassembled WGS sequence"/>
</dbReference>
<dbReference type="OrthoDB" id="5804679at2759"/>
<name>A0A183DX53_9BILA</name>
<reference evidence="3" key="1">
    <citation type="submission" date="2016-06" db="UniProtKB">
        <authorList>
            <consortium name="WormBaseParasite"/>
        </authorList>
    </citation>
    <scope>IDENTIFICATION</scope>
</reference>